<reference evidence="6" key="1">
    <citation type="journal article" date="2019" name="Sci. Rep.">
        <title>Draft genome of Tanacetum cinerariifolium, the natural source of mosquito coil.</title>
        <authorList>
            <person name="Yamashiro T."/>
            <person name="Shiraishi A."/>
            <person name="Satake H."/>
            <person name="Nakayama K."/>
        </authorList>
    </citation>
    <scope>NUCLEOTIDE SEQUENCE</scope>
</reference>
<gene>
    <name evidence="6" type="ORF">Tci_639474</name>
</gene>
<evidence type="ECO:0000259" key="4">
    <source>
        <dbReference type="PROSITE" id="PS50090"/>
    </source>
</evidence>
<feature type="domain" description="Myb-like" evidence="4">
    <location>
        <begin position="35"/>
        <end position="86"/>
    </location>
</feature>
<feature type="non-terminal residue" evidence="6">
    <location>
        <position position="1"/>
    </location>
</feature>
<dbReference type="AlphaFoldDB" id="A0A699K0A9"/>
<dbReference type="EMBL" id="BKCJ010466717">
    <property type="protein sequence ID" value="GFA67502.1"/>
    <property type="molecule type" value="Genomic_DNA"/>
</dbReference>
<dbReference type="Gene3D" id="1.10.10.60">
    <property type="entry name" value="Homeodomain-like"/>
    <property type="match status" value="2"/>
</dbReference>
<dbReference type="GO" id="GO:0000978">
    <property type="term" value="F:RNA polymerase II cis-regulatory region sequence-specific DNA binding"/>
    <property type="evidence" value="ECO:0007669"/>
    <property type="project" value="TreeGrafter"/>
</dbReference>
<accession>A0A699K0A9</accession>
<sequence>APQNDGGVEDPQNQLTDSSSSLGTIMQKQNGQGCENKLKRRHWKNWEDIRLREFVARHGTRDWKPISEQLPGRSGSSCRLRWLNHLDPNVKKRDFTIEENNVLISTHEIYGNKWTRIAKFLPGRSDCMIKNQWRALKSLRHKNINAGVSSSSAHNPRVSVDSANNSSGSTITLFGKSIVINEDTSFPCMNKPPSPSGVTVAYHGDCIAGTSTVMPSTIVAPPAQPKFIDFLGVGDH</sequence>
<dbReference type="InterPro" id="IPR009057">
    <property type="entry name" value="Homeodomain-like_sf"/>
</dbReference>
<dbReference type="SUPFAM" id="SSF46689">
    <property type="entry name" value="Homeodomain-like"/>
    <property type="match status" value="1"/>
</dbReference>
<evidence type="ECO:0000259" key="5">
    <source>
        <dbReference type="PROSITE" id="PS51294"/>
    </source>
</evidence>
<dbReference type="PANTHER" id="PTHR45614:SF277">
    <property type="entry name" value="HOMEODOMAIN-LIKE PROTEIN-RELATED"/>
    <property type="match status" value="1"/>
</dbReference>
<evidence type="ECO:0000256" key="3">
    <source>
        <dbReference type="SAM" id="MobiDB-lite"/>
    </source>
</evidence>
<feature type="domain" description="HTH myb-type" evidence="5">
    <location>
        <begin position="91"/>
        <end position="141"/>
    </location>
</feature>
<dbReference type="InterPro" id="IPR017930">
    <property type="entry name" value="Myb_dom"/>
</dbReference>
<comment type="subcellular location">
    <subcellularLocation>
        <location evidence="1">Nucleus</location>
    </subcellularLocation>
</comment>
<dbReference type="InterPro" id="IPR050560">
    <property type="entry name" value="MYB_TF"/>
</dbReference>
<protein>
    <submittedName>
        <fullName evidence="6">Uncharacterized protein</fullName>
    </submittedName>
</protein>
<comment type="caution">
    <text evidence="6">The sequence shown here is derived from an EMBL/GenBank/DDBJ whole genome shotgun (WGS) entry which is preliminary data.</text>
</comment>
<name>A0A699K0A9_TANCI</name>
<dbReference type="PANTHER" id="PTHR45614">
    <property type="entry name" value="MYB PROTEIN-RELATED"/>
    <property type="match status" value="1"/>
</dbReference>
<dbReference type="InterPro" id="IPR001005">
    <property type="entry name" value="SANT/Myb"/>
</dbReference>
<dbReference type="GO" id="GO:0000981">
    <property type="term" value="F:DNA-binding transcription factor activity, RNA polymerase II-specific"/>
    <property type="evidence" value="ECO:0007669"/>
    <property type="project" value="TreeGrafter"/>
</dbReference>
<dbReference type="SMART" id="SM00717">
    <property type="entry name" value="SANT"/>
    <property type="match status" value="2"/>
</dbReference>
<evidence type="ECO:0000313" key="6">
    <source>
        <dbReference type="EMBL" id="GFA67502.1"/>
    </source>
</evidence>
<feature type="region of interest" description="Disordered" evidence="3">
    <location>
        <begin position="1"/>
        <end position="33"/>
    </location>
</feature>
<dbReference type="PROSITE" id="PS50090">
    <property type="entry name" value="MYB_LIKE"/>
    <property type="match status" value="2"/>
</dbReference>
<evidence type="ECO:0000256" key="2">
    <source>
        <dbReference type="ARBA" id="ARBA00023242"/>
    </source>
</evidence>
<feature type="domain" description="HTH myb-type" evidence="5">
    <location>
        <begin position="35"/>
        <end position="90"/>
    </location>
</feature>
<feature type="domain" description="Myb-like" evidence="4">
    <location>
        <begin position="87"/>
        <end position="137"/>
    </location>
</feature>
<dbReference type="Pfam" id="PF00249">
    <property type="entry name" value="Myb_DNA-binding"/>
    <property type="match status" value="2"/>
</dbReference>
<feature type="compositionally biased region" description="Polar residues" evidence="3">
    <location>
        <begin position="11"/>
        <end position="33"/>
    </location>
</feature>
<dbReference type="PROSITE" id="PS51294">
    <property type="entry name" value="HTH_MYB"/>
    <property type="match status" value="2"/>
</dbReference>
<dbReference type="GO" id="GO:0005634">
    <property type="term" value="C:nucleus"/>
    <property type="evidence" value="ECO:0007669"/>
    <property type="project" value="UniProtKB-SubCell"/>
</dbReference>
<dbReference type="CDD" id="cd00167">
    <property type="entry name" value="SANT"/>
    <property type="match status" value="2"/>
</dbReference>
<evidence type="ECO:0000256" key="1">
    <source>
        <dbReference type="ARBA" id="ARBA00004123"/>
    </source>
</evidence>
<proteinExistence type="predicted"/>
<organism evidence="6">
    <name type="scientific">Tanacetum cinerariifolium</name>
    <name type="common">Dalmatian daisy</name>
    <name type="synonym">Chrysanthemum cinerariifolium</name>
    <dbReference type="NCBI Taxonomy" id="118510"/>
    <lineage>
        <taxon>Eukaryota</taxon>
        <taxon>Viridiplantae</taxon>
        <taxon>Streptophyta</taxon>
        <taxon>Embryophyta</taxon>
        <taxon>Tracheophyta</taxon>
        <taxon>Spermatophyta</taxon>
        <taxon>Magnoliopsida</taxon>
        <taxon>eudicotyledons</taxon>
        <taxon>Gunneridae</taxon>
        <taxon>Pentapetalae</taxon>
        <taxon>asterids</taxon>
        <taxon>campanulids</taxon>
        <taxon>Asterales</taxon>
        <taxon>Asteraceae</taxon>
        <taxon>Asteroideae</taxon>
        <taxon>Anthemideae</taxon>
        <taxon>Anthemidinae</taxon>
        <taxon>Tanacetum</taxon>
    </lineage>
</organism>
<keyword evidence="2" id="KW-0539">Nucleus</keyword>